<evidence type="ECO:0000313" key="2">
    <source>
        <dbReference type="EMBL" id="CAG7655075.1"/>
    </source>
</evidence>
<feature type="region of interest" description="Disordered" evidence="1">
    <location>
        <begin position="1"/>
        <end position="139"/>
    </location>
</feature>
<evidence type="ECO:0000256" key="1">
    <source>
        <dbReference type="SAM" id="MobiDB-lite"/>
    </source>
</evidence>
<dbReference type="AlphaFoldDB" id="A0A9W4MGU2"/>
<feature type="compositionally biased region" description="Basic residues" evidence="1">
    <location>
        <begin position="83"/>
        <end position="98"/>
    </location>
</feature>
<feature type="compositionally biased region" description="Low complexity" evidence="1">
    <location>
        <begin position="33"/>
        <end position="44"/>
    </location>
</feature>
<feature type="compositionally biased region" description="Low complexity" evidence="1">
    <location>
        <begin position="58"/>
        <end position="82"/>
    </location>
</feature>
<sequence length="151" mass="15650">MRRQRTGRQGRGQVRHRGLPAAAGRLGDDGPAARRGPGRAGAAGLDLHTGGHPRGVDARPAAGAAARLGGAPGCGDAAAHPARPVRRRARRRLPRRAQRMPDVRQGAAAAARRVPQREQPGQLPADGGLAAAGADRLPHHARTIAVTYGRT</sequence>
<organism evidence="2 3">
    <name type="scientific">Actinacidiphila bryophytorum</name>
    <dbReference type="NCBI Taxonomy" id="1436133"/>
    <lineage>
        <taxon>Bacteria</taxon>
        <taxon>Bacillati</taxon>
        <taxon>Actinomycetota</taxon>
        <taxon>Actinomycetes</taxon>
        <taxon>Kitasatosporales</taxon>
        <taxon>Streptomycetaceae</taxon>
        <taxon>Actinacidiphila</taxon>
    </lineage>
</organism>
<dbReference type="EMBL" id="CAJVAX010000021">
    <property type="protein sequence ID" value="CAG7655075.1"/>
    <property type="molecule type" value="Genomic_DNA"/>
</dbReference>
<comment type="caution">
    <text evidence="2">The sequence shown here is derived from an EMBL/GenBank/DDBJ whole genome shotgun (WGS) entry which is preliminary data.</text>
</comment>
<feature type="compositionally biased region" description="Low complexity" evidence="1">
    <location>
        <begin position="120"/>
        <end position="135"/>
    </location>
</feature>
<evidence type="ECO:0000313" key="3">
    <source>
        <dbReference type="Proteomes" id="UP001153328"/>
    </source>
</evidence>
<proteinExistence type="predicted"/>
<dbReference type="Proteomes" id="UP001153328">
    <property type="component" value="Unassembled WGS sequence"/>
</dbReference>
<keyword evidence="3" id="KW-1185">Reference proteome</keyword>
<reference evidence="2" key="1">
    <citation type="submission" date="2021-06" db="EMBL/GenBank/DDBJ databases">
        <authorList>
            <person name="Arsene-Ploetze F."/>
        </authorList>
    </citation>
    <scope>NUCLEOTIDE SEQUENCE</scope>
    <source>
        <strain evidence="2">SBRY1</strain>
    </source>
</reference>
<name>A0A9W4MGU2_9ACTN</name>
<feature type="compositionally biased region" description="Basic residues" evidence="1">
    <location>
        <begin position="1"/>
        <end position="18"/>
    </location>
</feature>
<gene>
    <name evidence="2" type="ORF">SBRY_70005</name>
</gene>
<protein>
    <submittedName>
        <fullName evidence="2">Uncharacterized protein</fullName>
    </submittedName>
</protein>
<accession>A0A9W4MGU2</accession>